<keyword evidence="1" id="KW-0732">Signal</keyword>
<evidence type="ECO:0008006" key="4">
    <source>
        <dbReference type="Google" id="ProtNLM"/>
    </source>
</evidence>
<reference evidence="2" key="3">
    <citation type="submission" date="2025-09" db="UniProtKB">
        <authorList>
            <consortium name="Ensembl"/>
        </authorList>
    </citation>
    <scope>IDENTIFICATION</scope>
</reference>
<evidence type="ECO:0000313" key="3">
    <source>
        <dbReference type="Proteomes" id="UP000016666"/>
    </source>
</evidence>
<proteinExistence type="predicted"/>
<organism evidence="2 3">
    <name type="scientific">Anas platyrhynchos platyrhynchos</name>
    <name type="common">Northern mallard</name>
    <dbReference type="NCBI Taxonomy" id="8840"/>
    <lineage>
        <taxon>Eukaryota</taxon>
        <taxon>Metazoa</taxon>
        <taxon>Chordata</taxon>
        <taxon>Craniata</taxon>
        <taxon>Vertebrata</taxon>
        <taxon>Euteleostomi</taxon>
        <taxon>Archelosauria</taxon>
        <taxon>Archosauria</taxon>
        <taxon>Dinosauria</taxon>
        <taxon>Saurischia</taxon>
        <taxon>Theropoda</taxon>
        <taxon>Coelurosauria</taxon>
        <taxon>Aves</taxon>
        <taxon>Neognathae</taxon>
        <taxon>Galloanserae</taxon>
        <taxon>Anseriformes</taxon>
        <taxon>Anatidae</taxon>
        <taxon>Anatinae</taxon>
        <taxon>Anas</taxon>
    </lineage>
</organism>
<evidence type="ECO:0000313" key="2">
    <source>
        <dbReference type="Ensembl" id="ENSAPLP00000021795.1"/>
    </source>
</evidence>
<accession>A0A493T832</accession>
<dbReference type="OMA" id="RRMYCCL"/>
<dbReference type="Ensembl" id="ENSAPLT00000044479.1">
    <property type="protein sequence ID" value="ENSAPLP00000021795.1"/>
    <property type="gene ID" value="ENSAPLG00000023126.1"/>
</dbReference>
<name>A0A493T832_ANAPP</name>
<reference evidence="3" key="1">
    <citation type="submission" date="2017-10" db="EMBL/GenBank/DDBJ databases">
        <title>A new Pekin duck reference genome.</title>
        <authorList>
            <person name="Hou Z.-C."/>
            <person name="Zhou Z.-K."/>
            <person name="Zhu F."/>
            <person name="Hou S.-S."/>
        </authorList>
    </citation>
    <scope>NUCLEOTIDE SEQUENCE [LARGE SCALE GENOMIC DNA]</scope>
</reference>
<evidence type="ECO:0000256" key="1">
    <source>
        <dbReference type="SAM" id="SignalP"/>
    </source>
</evidence>
<feature type="signal peptide" evidence="1">
    <location>
        <begin position="1"/>
        <end position="24"/>
    </location>
</feature>
<reference evidence="2" key="2">
    <citation type="submission" date="2025-08" db="UniProtKB">
        <authorList>
            <consortium name="Ensembl"/>
        </authorList>
    </citation>
    <scope>IDENTIFICATION</scope>
</reference>
<dbReference type="GeneTree" id="ENSGT01040000240871"/>
<sequence length="63" mass="7229">MKIIYVVFAVFLMALMATPGKKQSKKSCNGYCSRMCAKGEREVHPEDCRRTSCCLRHRKKKSS</sequence>
<protein>
    <recommendedName>
        <fullName evidence="4">Beta-defensin</fullName>
    </recommendedName>
</protein>
<dbReference type="Proteomes" id="UP000016666">
    <property type="component" value="Unassembled WGS sequence"/>
</dbReference>
<dbReference type="AlphaFoldDB" id="A0A493T832"/>
<keyword evidence="3" id="KW-1185">Reference proteome</keyword>
<feature type="chain" id="PRO_5019753230" description="Beta-defensin" evidence="1">
    <location>
        <begin position="25"/>
        <end position="63"/>
    </location>
</feature>